<keyword evidence="1" id="KW-1133">Transmembrane helix</keyword>
<feature type="transmembrane region" description="Helical" evidence="1">
    <location>
        <begin position="6"/>
        <end position="25"/>
    </location>
</feature>
<dbReference type="EMBL" id="MEUW01000002">
    <property type="protein sequence ID" value="OGC44956.1"/>
    <property type="molecule type" value="Genomic_DNA"/>
</dbReference>
<keyword evidence="1" id="KW-0812">Transmembrane</keyword>
<keyword evidence="1" id="KW-0472">Membrane</keyword>
<gene>
    <name evidence="2" type="ORF">A2V54_01555</name>
</gene>
<evidence type="ECO:0000256" key="1">
    <source>
        <dbReference type="SAM" id="Phobius"/>
    </source>
</evidence>
<dbReference type="Proteomes" id="UP000176583">
    <property type="component" value="Unassembled WGS sequence"/>
</dbReference>
<sequence length="60" mass="6489">MTIDAVQLVIQAGGIGVAIYALSVLREFSKLISNHLEHEIASQKGLTKALTELKDAIIKK</sequence>
<proteinExistence type="predicted"/>
<evidence type="ECO:0008006" key="4">
    <source>
        <dbReference type="Google" id="ProtNLM"/>
    </source>
</evidence>
<accession>A0A1F4UJ55</accession>
<dbReference type="AlphaFoldDB" id="A0A1F4UJ55"/>
<protein>
    <recommendedName>
        <fullName evidence="4">YvrJ family protein</fullName>
    </recommendedName>
</protein>
<name>A0A1F4UJ55_UNCKA</name>
<evidence type="ECO:0000313" key="3">
    <source>
        <dbReference type="Proteomes" id="UP000176583"/>
    </source>
</evidence>
<reference evidence="2 3" key="1">
    <citation type="journal article" date="2016" name="Nat. Commun.">
        <title>Thousands of microbial genomes shed light on interconnected biogeochemical processes in an aquifer system.</title>
        <authorList>
            <person name="Anantharaman K."/>
            <person name="Brown C.T."/>
            <person name="Hug L.A."/>
            <person name="Sharon I."/>
            <person name="Castelle C.J."/>
            <person name="Probst A.J."/>
            <person name="Thomas B.C."/>
            <person name="Singh A."/>
            <person name="Wilkins M.J."/>
            <person name="Karaoz U."/>
            <person name="Brodie E.L."/>
            <person name="Williams K.H."/>
            <person name="Hubbard S.S."/>
            <person name="Banfield J.F."/>
        </authorList>
    </citation>
    <scope>NUCLEOTIDE SEQUENCE [LARGE SCALE GENOMIC DNA]</scope>
</reference>
<organism evidence="2 3">
    <name type="scientific">candidate division WWE3 bacterium RBG_19FT_COMBO_53_11</name>
    <dbReference type="NCBI Taxonomy" id="1802613"/>
    <lineage>
        <taxon>Bacteria</taxon>
        <taxon>Katanobacteria</taxon>
    </lineage>
</organism>
<comment type="caution">
    <text evidence="2">The sequence shown here is derived from an EMBL/GenBank/DDBJ whole genome shotgun (WGS) entry which is preliminary data.</text>
</comment>
<evidence type="ECO:0000313" key="2">
    <source>
        <dbReference type="EMBL" id="OGC44956.1"/>
    </source>
</evidence>